<dbReference type="Proteomes" id="UP001224812">
    <property type="component" value="Unassembled WGS sequence"/>
</dbReference>
<name>A0ABT9JKT7_9PAST</name>
<organism evidence="3 4">
    <name type="scientific">Phocoenobacter skyensis</name>
    <dbReference type="NCBI Taxonomy" id="97481"/>
    <lineage>
        <taxon>Bacteria</taxon>
        <taxon>Pseudomonadati</taxon>
        <taxon>Pseudomonadota</taxon>
        <taxon>Gammaproteobacteria</taxon>
        <taxon>Pasteurellales</taxon>
        <taxon>Pasteurellaceae</taxon>
        <taxon>Phocoenobacter</taxon>
    </lineage>
</organism>
<dbReference type="InterPro" id="IPR012337">
    <property type="entry name" value="RNaseH-like_sf"/>
</dbReference>
<keyword evidence="4" id="KW-1185">Reference proteome</keyword>
<reference evidence="3 4" key="1">
    <citation type="journal article" date="2023" name="Front. Microbiol.">
        <title>Phylogeography and host specificity of Pasteurellaceae pathogenic to sea-farmed fish in the north-east Atlantic.</title>
        <authorList>
            <person name="Gulla S."/>
            <person name="Colquhoun D.J."/>
            <person name="Olsen A.B."/>
            <person name="Spilsberg B."/>
            <person name="Lagesen K."/>
            <person name="Aakesson C.P."/>
            <person name="Strom S."/>
            <person name="Manji F."/>
            <person name="Birkbeck T.H."/>
            <person name="Nilsen H.K."/>
        </authorList>
    </citation>
    <scope>NUCLEOTIDE SEQUENCE [LARGE SCALE GENOMIC DNA]</scope>
    <source>
        <strain evidence="3 4">VIO11850</strain>
    </source>
</reference>
<gene>
    <name evidence="3" type="ORF">QJT92_05710</name>
</gene>
<dbReference type="InterPro" id="IPR036388">
    <property type="entry name" value="WH-like_DNA-bd_sf"/>
</dbReference>
<dbReference type="InterPro" id="IPR036397">
    <property type="entry name" value="RNaseH_sf"/>
</dbReference>
<proteinExistence type="predicted"/>
<dbReference type="Gene3D" id="1.10.10.10">
    <property type="entry name" value="Winged helix-like DNA-binding domain superfamily/Winged helix DNA-binding domain"/>
    <property type="match status" value="1"/>
</dbReference>
<dbReference type="Gene3D" id="2.30.30.130">
    <property type="entry name" value="Transposase, Mu, C-terminal"/>
    <property type="match status" value="1"/>
</dbReference>
<dbReference type="InterPro" id="IPR003314">
    <property type="entry name" value="Mu-type_HTH"/>
</dbReference>
<dbReference type="InterPro" id="IPR015378">
    <property type="entry name" value="Transposase-like_Mu_C"/>
</dbReference>
<dbReference type="Pfam" id="PF09299">
    <property type="entry name" value="Mu-transpos_C"/>
    <property type="match status" value="1"/>
</dbReference>
<dbReference type="InterPro" id="IPR009004">
    <property type="entry name" value="Transposase_Mu_C"/>
</dbReference>
<sequence length="657" mass="75423">MSIYKEFYTAQELVDLNLSSLFKTKMTIIKYANRENWQSRPRQGKGGGFEYAFSSLPEEVQTEIRKKVANSLVEAKPKTDLSIVREQLNLRELSSKQIEIADARCAVAQYVLSLEIGTKGKRKVIIDQFCDQLKCNELPEQLVATISVANAKQGKNRTLSPRTLYDWVLAFEKAENTEQRLRLLVPTGMGRKVADLSQIAWLHDFLEFYQKTTGLTVTHAYRRFSKAVSYDIPTISTVRRTLNKLPETVLQRGRLTGSQAKQIMPFVRRDWSKLDLFDCYIGDGHGFKAKIRHPEHSHGFVPEVTALIDGRSRLVVGWSVAKSESVIAVADALRHSIEQYGTPLIYYSDNGGGEKNKTLDADITGVLPRLGITHETGLAGNPQARGIIERLWRSTLIPLAREYETCRASTMDRSTAHLIHRKIESAVNAIEKNKELTSEQKRFYRKLPRFDEFVTDLKRVFDEYNQTPHSSLPKKEDGVHFSPIEYKDWILANERPEMRMLTAIENELLFRPEQIRQVRRGEIQLDTNIYFSVELAQYHNEKVRVCYDIHDPSYVIVKKMSGEWICKADLDGNKRAAFPQSVVEKAKQKAIETANKRLEGKIARNNKELHSVKTIEHSESFDLLKPFEVKKEEAPIFLTDADREYWQQKQLKKAVGE</sequence>
<evidence type="ECO:0000313" key="3">
    <source>
        <dbReference type="EMBL" id="MDP8085421.1"/>
    </source>
</evidence>
<dbReference type="SUPFAM" id="SSF53098">
    <property type="entry name" value="Ribonuclease H-like"/>
    <property type="match status" value="1"/>
</dbReference>
<comment type="caution">
    <text evidence="3">The sequence shown here is derived from an EMBL/GenBank/DDBJ whole genome shotgun (WGS) entry which is preliminary data.</text>
</comment>
<dbReference type="InterPro" id="IPR009061">
    <property type="entry name" value="DNA-bd_dom_put_sf"/>
</dbReference>
<accession>A0ABT9JKT7</accession>
<evidence type="ECO:0000313" key="4">
    <source>
        <dbReference type="Proteomes" id="UP001224812"/>
    </source>
</evidence>
<feature type="domain" description="HTH Mu-type" evidence="2">
    <location>
        <begin position="6"/>
        <end position="72"/>
    </location>
</feature>
<dbReference type="InterPro" id="IPR001584">
    <property type="entry name" value="Integrase_cat-core"/>
</dbReference>
<evidence type="ECO:0000259" key="1">
    <source>
        <dbReference type="PROSITE" id="PS50994"/>
    </source>
</evidence>
<dbReference type="Gene3D" id="3.30.420.10">
    <property type="entry name" value="Ribonuclease H-like superfamily/Ribonuclease H"/>
    <property type="match status" value="1"/>
</dbReference>
<dbReference type="SUPFAM" id="SSF50610">
    <property type="entry name" value="mu transposase, C-terminal domain"/>
    <property type="match status" value="1"/>
</dbReference>
<dbReference type="RefSeq" id="WP_306383907.1">
    <property type="nucleotide sequence ID" value="NZ_JASAVR010000011.1"/>
</dbReference>
<dbReference type="PROSITE" id="PS51702">
    <property type="entry name" value="HTH_MU"/>
    <property type="match status" value="1"/>
</dbReference>
<dbReference type="SUPFAM" id="SSF46955">
    <property type="entry name" value="Putative DNA-binding domain"/>
    <property type="match status" value="1"/>
</dbReference>
<evidence type="ECO:0000259" key="2">
    <source>
        <dbReference type="PROSITE" id="PS51702"/>
    </source>
</evidence>
<dbReference type="PROSITE" id="PS50994">
    <property type="entry name" value="INTEGRASE"/>
    <property type="match status" value="1"/>
</dbReference>
<dbReference type="Pfam" id="PF02316">
    <property type="entry name" value="HTH_Tnp_Mu_1"/>
    <property type="match status" value="1"/>
</dbReference>
<dbReference type="EMBL" id="JASAVS010000010">
    <property type="protein sequence ID" value="MDP8085421.1"/>
    <property type="molecule type" value="Genomic_DNA"/>
</dbReference>
<feature type="domain" description="Integrase catalytic" evidence="1">
    <location>
        <begin position="261"/>
        <end position="391"/>
    </location>
</feature>
<protein>
    <submittedName>
        <fullName evidence="3">Mu transposase C-terminal domain-containing protein</fullName>
    </submittedName>
</protein>